<feature type="compositionally biased region" description="Basic residues" evidence="1">
    <location>
        <begin position="14"/>
        <end position="26"/>
    </location>
</feature>
<sequence length="132" mass="15070">MSKPSQPKSAHGAFLRRGHVHSRRLRGVSPTRKSDYVIPIPFNGRKNNRKKKVIPPEIRQRIIELAREKTNPKSTLTGLVRQILWDLQSQIIKPRLGPDSVRRVLEEHAQTTDYKLPAKTAFGGKRTFNGKS</sequence>
<accession>A0A8T4L3B9</accession>
<feature type="region of interest" description="Disordered" evidence="1">
    <location>
        <begin position="1"/>
        <end position="31"/>
    </location>
</feature>
<protein>
    <submittedName>
        <fullName evidence="2">Uncharacterized protein</fullName>
    </submittedName>
</protein>
<reference evidence="2" key="2">
    <citation type="submission" date="2021-05" db="EMBL/GenBank/DDBJ databases">
        <title>Protein family content uncovers lineage relationships and bacterial pathway maintenance mechanisms in DPANN archaea.</title>
        <authorList>
            <person name="Castelle C.J."/>
            <person name="Meheust R."/>
            <person name="Jaffe A.L."/>
            <person name="Seitz K."/>
            <person name="Gong X."/>
            <person name="Baker B.J."/>
            <person name="Banfield J.F."/>
        </authorList>
    </citation>
    <scope>NUCLEOTIDE SEQUENCE</scope>
    <source>
        <strain evidence="2">RIFCSPLOWO2_01_FULL_AR10_48_17</strain>
    </source>
</reference>
<comment type="caution">
    <text evidence="2">The sequence shown here is derived from an EMBL/GenBank/DDBJ whole genome shotgun (WGS) entry which is preliminary data.</text>
</comment>
<organism evidence="2 3">
    <name type="scientific">Candidatus Iainarchaeum sp</name>
    <dbReference type="NCBI Taxonomy" id="3101447"/>
    <lineage>
        <taxon>Archaea</taxon>
        <taxon>Candidatus Iainarchaeota</taxon>
        <taxon>Candidatus Iainarchaeia</taxon>
        <taxon>Candidatus Iainarchaeales</taxon>
        <taxon>Candidatus Iainarchaeaceae</taxon>
        <taxon>Candidatus Iainarchaeum</taxon>
    </lineage>
</organism>
<evidence type="ECO:0000313" key="3">
    <source>
        <dbReference type="Proteomes" id="UP000675968"/>
    </source>
</evidence>
<dbReference type="Proteomes" id="UP000675968">
    <property type="component" value="Unassembled WGS sequence"/>
</dbReference>
<name>A0A8T4L3B9_9ARCH</name>
<evidence type="ECO:0000313" key="2">
    <source>
        <dbReference type="EMBL" id="MBS3061281.1"/>
    </source>
</evidence>
<proteinExistence type="predicted"/>
<dbReference type="AlphaFoldDB" id="A0A8T4L3B9"/>
<reference evidence="2" key="1">
    <citation type="submission" date="2021-03" db="EMBL/GenBank/DDBJ databases">
        <authorList>
            <person name="Jaffe A."/>
        </authorList>
    </citation>
    <scope>NUCLEOTIDE SEQUENCE</scope>
    <source>
        <strain evidence="2">RIFCSPLOWO2_01_FULL_AR10_48_17</strain>
    </source>
</reference>
<dbReference type="EMBL" id="JAGVWC010000008">
    <property type="protein sequence ID" value="MBS3061281.1"/>
    <property type="molecule type" value="Genomic_DNA"/>
</dbReference>
<gene>
    <name evidence="2" type="ORF">J4215_01720</name>
</gene>
<evidence type="ECO:0000256" key="1">
    <source>
        <dbReference type="SAM" id="MobiDB-lite"/>
    </source>
</evidence>